<dbReference type="InterPro" id="IPR017900">
    <property type="entry name" value="4Fe4S_Fe_S_CS"/>
</dbReference>
<dbReference type="PANTHER" id="PTHR43255">
    <property type="entry name" value="IRON-SULFUR-BINDING OXIDOREDUCTASE FADF-RELATED-RELATED"/>
    <property type="match status" value="1"/>
</dbReference>
<dbReference type="InterPro" id="IPR009051">
    <property type="entry name" value="Helical_ferredxn"/>
</dbReference>
<dbReference type="Gene3D" id="1.10.1060.10">
    <property type="entry name" value="Alpha-helical ferredoxin"/>
    <property type="match status" value="1"/>
</dbReference>
<proteinExistence type="predicted"/>
<name>A0A6F8ZEA0_9FIRM</name>
<dbReference type="PROSITE" id="PS00198">
    <property type="entry name" value="4FE4S_FER_1"/>
    <property type="match status" value="1"/>
</dbReference>
<dbReference type="InterPro" id="IPR051460">
    <property type="entry name" value="HdrC_iron-sulfur_subunit"/>
</dbReference>
<evidence type="ECO:0000256" key="2">
    <source>
        <dbReference type="ARBA" id="ARBA00023004"/>
    </source>
</evidence>
<evidence type="ECO:0000256" key="3">
    <source>
        <dbReference type="ARBA" id="ARBA00023014"/>
    </source>
</evidence>
<dbReference type="GO" id="GO:0051536">
    <property type="term" value="F:iron-sulfur cluster binding"/>
    <property type="evidence" value="ECO:0007669"/>
    <property type="project" value="UniProtKB-KW"/>
</dbReference>
<dbReference type="Proteomes" id="UP000503399">
    <property type="component" value="Chromosome"/>
</dbReference>
<organism evidence="5 6">
    <name type="scientific">Candidatus Hydrogenisulfobacillus filiaventi</name>
    <dbReference type="NCBI Taxonomy" id="2707344"/>
    <lineage>
        <taxon>Bacteria</taxon>
        <taxon>Bacillati</taxon>
        <taxon>Bacillota</taxon>
        <taxon>Clostridia</taxon>
        <taxon>Eubacteriales</taxon>
        <taxon>Clostridiales Family XVII. Incertae Sedis</taxon>
        <taxon>Candidatus Hydrogenisulfobacillus</taxon>
    </lineage>
</organism>
<dbReference type="InterPro" id="IPR017896">
    <property type="entry name" value="4Fe4S_Fe-S-bd"/>
</dbReference>
<dbReference type="EMBL" id="LR778114">
    <property type="protein sequence ID" value="CAB1128198.1"/>
    <property type="molecule type" value="Genomic_DNA"/>
</dbReference>
<dbReference type="KEGG" id="hfv:R50_0692"/>
<keyword evidence="6" id="KW-1185">Reference proteome</keyword>
<protein>
    <submittedName>
        <fullName evidence="5">Heterodisulfide reductase subunit C</fullName>
    </submittedName>
</protein>
<feature type="domain" description="4Fe-4S ferredoxin-type" evidence="4">
    <location>
        <begin position="59"/>
        <end position="90"/>
    </location>
</feature>
<evidence type="ECO:0000313" key="6">
    <source>
        <dbReference type="Proteomes" id="UP000503399"/>
    </source>
</evidence>
<keyword evidence="2" id="KW-0408">Iron</keyword>
<evidence type="ECO:0000259" key="4">
    <source>
        <dbReference type="PROSITE" id="PS51379"/>
    </source>
</evidence>
<keyword evidence="1" id="KW-0479">Metal-binding</keyword>
<reference evidence="5 6" key="1">
    <citation type="submission" date="2020-02" db="EMBL/GenBank/DDBJ databases">
        <authorList>
            <person name="Hogendoorn C."/>
        </authorList>
    </citation>
    <scope>NUCLEOTIDE SEQUENCE [LARGE SCALE GENOMIC DNA]</scope>
    <source>
        <strain evidence="5">R501</strain>
    </source>
</reference>
<accession>A0A6F8ZEA0</accession>
<dbReference type="AlphaFoldDB" id="A0A6F8ZEA0"/>
<gene>
    <name evidence="5" type="ORF">R50_0692</name>
</gene>
<dbReference type="PANTHER" id="PTHR43255:SF2">
    <property type="entry name" value="HETERODISULFIDE REDUCTASE RELATED PROTEIN"/>
    <property type="match status" value="1"/>
</dbReference>
<dbReference type="GO" id="GO:0005886">
    <property type="term" value="C:plasma membrane"/>
    <property type="evidence" value="ECO:0007669"/>
    <property type="project" value="TreeGrafter"/>
</dbReference>
<dbReference type="GO" id="GO:0046872">
    <property type="term" value="F:metal ion binding"/>
    <property type="evidence" value="ECO:0007669"/>
    <property type="project" value="UniProtKB-KW"/>
</dbReference>
<dbReference type="Pfam" id="PF13183">
    <property type="entry name" value="Fer4_8"/>
    <property type="match status" value="1"/>
</dbReference>
<feature type="domain" description="4Fe-4S ferredoxin-type" evidence="4">
    <location>
        <begin position="104"/>
        <end position="134"/>
    </location>
</feature>
<keyword evidence="3" id="KW-0411">Iron-sulfur</keyword>
<evidence type="ECO:0000256" key="1">
    <source>
        <dbReference type="ARBA" id="ARBA00022723"/>
    </source>
</evidence>
<evidence type="ECO:0000313" key="5">
    <source>
        <dbReference type="EMBL" id="CAB1128198.1"/>
    </source>
</evidence>
<sequence>MVPKGAGIHERSLVDDDQIIEFENYVMDGVDISGRWNTFIKPRVHADFETQTLDEIRRDLTGASIDRCIQCGMCTAGCTVQSEVPDFNPRAYIYWVRTGRVDELKKHADTIWRCVGCYNCTHHCPKGVNTAEVIEAIGQWLHKVVPEKMSETFRANHEAYRHHLAEHGRLNLALLQADFLRRVGRTQELFSPEMKKTAIKTMLDGRAIRTMMIGRPAKWRASRRVLLGQAGGQ</sequence>
<dbReference type="SUPFAM" id="SSF46548">
    <property type="entry name" value="alpha-helical ferredoxin"/>
    <property type="match status" value="1"/>
</dbReference>
<dbReference type="PROSITE" id="PS51379">
    <property type="entry name" value="4FE4S_FER_2"/>
    <property type="match status" value="2"/>
</dbReference>